<dbReference type="InterPro" id="IPR022742">
    <property type="entry name" value="Hydrolase_4"/>
</dbReference>
<dbReference type="EnsemblBacteria" id="ABC43713">
    <property type="protein sequence ID" value="ABC43713"/>
    <property type="gene ID" value="SRU_1646"/>
</dbReference>
<dbReference type="AlphaFoldDB" id="Q2S215"/>
<dbReference type="SUPFAM" id="SSF53474">
    <property type="entry name" value="alpha/beta-Hydrolases"/>
    <property type="match status" value="1"/>
</dbReference>
<dbReference type="Proteomes" id="UP000008674">
    <property type="component" value="Chromosome"/>
</dbReference>
<gene>
    <name evidence="2" type="ordered locus">SRU_1646</name>
</gene>
<dbReference type="eggNOG" id="COG1073">
    <property type="taxonomic scope" value="Bacteria"/>
</dbReference>
<protein>
    <recommendedName>
        <fullName evidence="1">Serine aminopeptidase S33 domain-containing protein</fullName>
    </recommendedName>
</protein>
<dbReference type="PANTHER" id="PTHR12277">
    <property type="entry name" value="ALPHA/BETA HYDROLASE DOMAIN-CONTAINING PROTEIN"/>
    <property type="match status" value="1"/>
</dbReference>
<dbReference type="InterPro" id="IPR029058">
    <property type="entry name" value="AB_hydrolase_fold"/>
</dbReference>
<dbReference type="HOGENOM" id="CLU_029375_2_1_10"/>
<dbReference type="ESTHER" id="salrd-q2s215">
    <property type="family name" value="AlphaBeta_hydrolase"/>
</dbReference>
<dbReference type="STRING" id="309807.SRU_1646"/>
<feature type="domain" description="Serine aminopeptidase S33" evidence="1">
    <location>
        <begin position="87"/>
        <end position="208"/>
    </location>
</feature>
<keyword evidence="3" id="KW-1185">Reference proteome</keyword>
<dbReference type="Gene3D" id="3.40.50.1820">
    <property type="entry name" value="alpha/beta hydrolase"/>
    <property type="match status" value="1"/>
</dbReference>
<name>Q2S215_SALRD</name>
<sequence>MPFAAPLPVLPHHVLQFMRTTVLLLALSVVLAGCSTITIDEETVFQPKPSVTPETFSVDDVDLSVRNIPVADSASVNGWHLTQADAETTVLFFGGNGFYLVQSKGYLRALTRPPVNAFLWDYRGYGRSDGAPSAANVRDDALAVYDSLVARPGVSPDELLVWGHSLGSFLATHVASERTVGGVVLENPATNVNDWKSYLFPWYVRLFLGVEVDPALQQDDNLERVRSLEVPLLVVGGSEDQVTNPAMARRLHAEAASENRRLVIVDGGGHNDLYEDPEVRAAYRALIDEITTEASAQSSR</sequence>
<dbReference type="OrthoDB" id="9777090at2"/>
<organism evidence="2 3">
    <name type="scientific">Salinibacter ruber (strain DSM 13855 / M31)</name>
    <dbReference type="NCBI Taxonomy" id="309807"/>
    <lineage>
        <taxon>Bacteria</taxon>
        <taxon>Pseudomonadati</taxon>
        <taxon>Rhodothermota</taxon>
        <taxon>Rhodothermia</taxon>
        <taxon>Rhodothermales</taxon>
        <taxon>Salinibacteraceae</taxon>
        <taxon>Salinibacter</taxon>
    </lineage>
</organism>
<dbReference type="KEGG" id="sru:SRU_1646"/>
<accession>Q2S215</accession>
<evidence type="ECO:0000259" key="1">
    <source>
        <dbReference type="Pfam" id="PF12146"/>
    </source>
</evidence>
<dbReference type="Pfam" id="PF12146">
    <property type="entry name" value="Hydrolase_4"/>
    <property type="match status" value="2"/>
</dbReference>
<feature type="domain" description="Serine aminopeptidase S33" evidence="1">
    <location>
        <begin position="221"/>
        <end position="275"/>
    </location>
</feature>
<reference evidence="2 3" key="1">
    <citation type="journal article" date="2005" name="Proc. Natl. Acad. Sci. U.S.A.">
        <title>The genome of Salinibacter ruber: convergence and gene exchange among hyperhalophilic bacteria and archaea.</title>
        <authorList>
            <person name="Mongodin E.F."/>
            <person name="Nelson K.E."/>
            <person name="Daugherty S."/>
            <person name="Deboy R.T."/>
            <person name="Wister J."/>
            <person name="Khouri H."/>
            <person name="Weidman J."/>
            <person name="Walsh D.A."/>
            <person name="Papke R.T."/>
            <person name="Sanchez Perez G."/>
            <person name="Sharma A.K."/>
            <person name="Nesbo C.L."/>
            <person name="MacLeod D."/>
            <person name="Bapteste E."/>
            <person name="Doolittle W.F."/>
            <person name="Charlebois R.L."/>
            <person name="Legault B."/>
            <person name="Rodriguez-Valera F."/>
        </authorList>
    </citation>
    <scope>NUCLEOTIDE SEQUENCE [LARGE SCALE GENOMIC DNA]</scope>
    <source>
        <strain evidence="3">DSM 13855 / CECT 5946 / M31</strain>
    </source>
</reference>
<proteinExistence type="predicted"/>
<dbReference type="EMBL" id="CP000159">
    <property type="protein sequence ID" value="ABC43713.1"/>
    <property type="molecule type" value="Genomic_DNA"/>
</dbReference>
<dbReference type="PANTHER" id="PTHR12277:SF81">
    <property type="entry name" value="PROTEIN ABHD13"/>
    <property type="match status" value="1"/>
</dbReference>
<evidence type="ECO:0000313" key="2">
    <source>
        <dbReference type="EMBL" id="ABC43713.1"/>
    </source>
</evidence>
<evidence type="ECO:0000313" key="3">
    <source>
        <dbReference type="Proteomes" id="UP000008674"/>
    </source>
</evidence>